<organism evidence="1 2">
    <name type="scientific">Acrobeloides nanus</name>
    <dbReference type="NCBI Taxonomy" id="290746"/>
    <lineage>
        <taxon>Eukaryota</taxon>
        <taxon>Metazoa</taxon>
        <taxon>Ecdysozoa</taxon>
        <taxon>Nematoda</taxon>
        <taxon>Chromadorea</taxon>
        <taxon>Rhabditida</taxon>
        <taxon>Tylenchina</taxon>
        <taxon>Cephalobomorpha</taxon>
        <taxon>Cephaloboidea</taxon>
        <taxon>Cephalobidae</taxon>
        <taxon>Acrobeloides</taxon>
    </lineage>
</organism>
<proteinExistence type="predicted"/>
<evidence type="ECO:0000313" key="1">
    <source>
        <dbReference type="Proteomes" id="UP000887540"/>
    </source>
</evidence>
<reference evidence="2" key="1">
    <citation type="submission" date="2022-11" db="UniProtKB">
        <authorList>
            <consortium name="WormBaseParasite"/>
        </authorList>
    </citation>
    <scope>IDENTIFICATION</scope>
</reference>
<sequence length="116" mass="13080">MPTEKDGILTKEANDEHDIVRTISSCKRHPTLSSITTESWKAFLVNYKNLLSKFQFPGEHKVILTYVFNPKTTNLRVGGEGNQKEFNLSITAEPSGCLQIFDEEEIITTNPLVPVQ</sequence>
<dbReference type="AlphaFoldDB" id="A0A914DNW9"/>
<name>A0A914DNW9_9BILA</name>
<accession>A0A914DNW9</accession>
<keyword evidence="1" id="KW-1185">Reference proteome</keyword>
<dbReference type="WBParaSite" id="ACRNAN_scaffold3237.g25392.t1">
    <property type="protein sequence ID" value="ACRNAN_scaffold3237.g25392.t1"/>
    <property type="gene ID" value="ACRNAN_scaffold3237.g25392"/>
</dbReference>
<protein>
    <submittedName>
        <fullName evidence="2">Uncharacterized protein</fullName>
    </submittedName>
</protein>
<evidence type="ECO:0000313" key="2">
    <source>
        <dbReference type="WBParaSite" id="ACRNAN_scaffold3237.g25392.t1"/>
    </source>
</evidence>
<dbReference type="Proteomes" id="UP000887540">
    <property type="component" value="Unplaced"/>
</dbReference>